<reference evidence="5" key="2">
    <citation type="submission" date="2017-05" db="EMBL/GenBank/DDBJ databases">
        <title>Improved OligoMM genomes.</title>
        <authorList>
            <person name="Garzetti D."/>
        </authorList>
    </citation>
    <scope>NUCLEOTIDE SEQUENCE [LARGE SCALE GENOMIC DNA]</scope>
    <source>
        <strain evidence="5">YL45</strain>
    </source>
</reference>
<dbReference type="InterPro" id="IPR024445">
    <property type="entry name" value="Tnp_ISXO2-like"/>
</dbReference>
<name>A0A227KTF2_9BURK</name>
<dbReference type="NCBIfam" id="NF033547">
    <property type="entry name" value="transpos_IS1595"/>
    <property type="match status" value="1"/>
</dbReference>
<proteinExistence type="predicted"/>
<feature type="compositionally biased region" description="Basic residues" evidence="1">
    <location>
        <begin position="182"/>
        <end position="191"/>
    </location>
</feature>
<sequence length="357" mass="40197">MFTTAVDKLLSQFFALSAEERSCILEVLVDSQPINNSDGVESFLSKRLDVSRSGRPACPHCSSLKVVKNGRHCGTQRFICRDCSKSFGWSSGSFFNHCKKEISQWFKYVQCFMDRLPLRECARRCGISLDTSFKWRHRLLDGLQKIHNSVKLTGVVEADEVYFSISYKGSRKFSAQPAGREPKKRGMRSTKRGLSDEKVCVPTAVNLEGKSTGVVCNLGKPTTANLKTALGCKILPGSTLVTDSLGGYPLLAESCKAKHVQIPSKKHKKGIFNIQLINYYHSALKAMTNIRFRGVATKYLNNYIVYNNFVTFAKESFMEKIKILKNEIFTIGVEERSFSVNISKRDPLPLLKDQYLL</sequence>
<evidence type="ECO:0000313" key="4">
    <source>
        <dbReference type="EMBL" id="OXE51174.1"/>
    </source>
</evidence>
<evidence type="ECO:0000313" key="3">
    <source>
        <dbReference type="EMBL" id="OXE49585.1"/>
    </source>
</evidence>
<reference evidence="4" key="1">
    <citation type="journal article" date="2017" name="Genome Announc.">
        <title>High-Quality Whole-Genome Sequences of the Oligo-Mouse-Microbiota Bacterial Community.</title>
        <authorList>
            <person name="Garzetti D."/>
            <person name="Brugiroux S."/>
            <person name="Bunk B."/>
            <person name="Pukall R."/>
            <person name="McCoy K.D."/>
            <person name="Macpherson A.J."/>
            <person name="Stecher B."/>
        </authorList>
    </citation>
    <scope>NUCLEOTIDE SEQUENCE</scope>
    <source>
        <strain evidence="4">YL45</strain>
    </source>
</reference>
<dbReference type="Proteomes" id="UP000214610">
    <property type="component" value="Unassembled WGS sequence"/>
</dbReference>
<dbReference type="PANTHER" id="PTHR33293:SF1">
    <property type="entry name" value="INSERTION ELEMENT IS1 1 PROTEIN INSB-RELATED"/>
    <property type="match status" value="1"/>
</dbReference>
<dbReference type="EMBL" id="NHMP01000003">
    <property type="protein sequence ID" value="OXE49585.1"/>
    <property type="molecule type" value="Genomic_DNA"/>
</dbReference>
<gene>
    <name evidence="4" type="ORF">ADH67_02455</name>
    <name evidence="3" type="ORF">ADH67_05470</name>
</gene>
<evidence type="ECO:0000259" key="2">
    <source>
        <dbReference type="SMART" id="SM01126"/>
    </source>
</evidence>
<dbReference type="Pfam" id="PF12762">
    <property type="entry name" value="DDE_Tnp_IS1595"/>
    <property type="match status" value="1"/>
</dbReference>
<comment type="caution">
    <text evidence="4">The sequence shown here is derived from an EMBL/GenBank/DDBJ whole genome shotgun (WGS) entry which is preliminary data.</text>
</comment>
<dbReference type="SMART" id="SM01126">
    <property type="entry name" value="DDE_Tnp_IS1595"/>
    <property type="match status" value="1"/>
</dbReference>
<feature type="domain" description="ISXO2-like transposase" evidence="2">
    <location>
        <begin position="151"/>
        <end position="307"/>
    </location>
</feature>
<organism evidence="4 5">
    <name type="scientific">Turicimonas muris</name>
    <dbReference type="NCBI Taxonomy" id="1796652"/>
    <lineage>
        <taxon>Bacteria</taxon>
        <taxon>Pseudomonadati</taxon>
        <taxon>Pseudomonadota</taxon>
        <taxon>Betaproteobacteria</taxon>
        <taxon>Burkholderiales</taxon>
        <taxon>Sutterellaceae</taxon>
        <taxon>Turicimonas</taxon>
    </lineage>
</organism>
<keyword evidence="5" id="KW-1185">Reference proteome</keyword>
<dbReference type="GeneID" id="78363380"/>
<dbReference type="EMBL" id="NHMP01000001">
    <property type="protein sequence ID" value="OXE51174.1"/>
    <property type="molecule type" value="Genomic_DNA"/>
</dbReference>
<evidence type="ECO:0000256" key="1">
    <source>
        <dbReference type="SAM" id="MobiDB-lite"/>
    </source>
</evidence>
<dbReference type="PANTHER" id="PTHR33293">
    <property type="entry name" value="INSERTION ELEMENT IS1 1 PROTEIN INSB-RELATED"/>
    <property type="match status" value="1"/>
</dbReference>
<dbReference type="InterPro" id="IPR051354">
    <property type="entry name" value="Transposase_27_IS1"/>
</dbReference>
<dbReference type="AlphaFoldDB" id="A0A227KTF2"/>
<accession>A0A227KTF2</accession>
<evidence type="ECO:0000313" key="5">
    <source>
        <dbReference type="Proteomes" id="UP000214610"/>
    </source>
</evidence>
<dbReference type="RefSeq" id="WP_066591293.1">
    <property type="nucleotide sequence ID" value="NZ_CAJTBZ010000031.1"/>
</dbReference>
<feature type="region of interest" description="Disordered" evidence="1">
    <location>
        <begin position="173"/>
        <end position="193"/>
    </location>
</feature>
<protein>
    <submittedName>
        <fullName evidence="4">IS1595 family transposase ISBuba1</fullName>
    </submittedName>
</protein>